<organism evidence="1">
    <name type="scientific">marine metagenome</name>
    <dbReference type="NCBI Taxonomy" id="408172"/>
    <lineage>
        <taxon>unclassified sequences</taxon>
        <taxon>metagenomes</taxon>
        <taxon>ecological metagenomes</taxon>
    </lineage>
</organism>
<reference evidence="1" key="1">
    <citation type="submission" date="2018-05" db="EMBL/GenBank/DDBJ databases">
        <authorList>
            <person name="Lanie J.A."/>
            <person name="Ng W.-L."/>
            <person name="Kazmierczak K.M."/>
            <person name="Andrzejewski T.M."/>
            <person name="Davidsen T.M."/>
            <person name="Wayne K.J."/>
            <person name="Tettelin H."/>
            <person name="Glass J.I."/>
            <person name="Rusch D."/>
            <person name="Podicherti R."/>
            <person name="Tsui H.-C.T."/>
            <person name="Winkler M.E."/>
        </authorList>
    </citation>
    <scope>NUCLEOTIDE SEQUENCE</scope>
</reference>
<feature type="non-terminal residue" evidence="1">
    <location>
        <position position="1"/>
    </location>
</feature>
<dbReference type="AlphaFoldDB" id="A0A382D0S0"/>
<gene>
    <name evidence="1" type="ORF">METZ01_LOCUS184912</name>
</gene>
<dbReference type="EMBL" id="UINC01037092">
    <property type="protein sequence ID" value="SVB32058.1"/>
    <property type="molecule type" value="Genomic_DNA"/>
</dbReference>
<proteinExistence type="predicted"/>
<accession>A0A382D0S0</accession>
<sequence>VTSPFLVSVSIMRSGQNRSSGQEVISVSAEPHRVRPDLGSVATLRSDQVGFAAPDRLQ</sequence>
<evidence type="ECO:0000313" key="1">
    <source>
        <dbReference type="EMBL" id="SVB32058.1"/>
    </source>
</evidence>
<protein>
    <submittedName>
        <fullName evidence="1">Uncharacterized protein</fullName>
    </submittedName>
</protein>
<name>A0A382D0S0_9ZZZZ</name>